<comment type="caution">
    <text evidence="1">The sequence shown here is derived from an EMBL/GenBank/DDBJ whole genome shotgun (WGS) entry which is preliminary data.</text>
</comment>
<protein>
    <submittedName>
        <fullName evidence="1">Uncharacterized protein</fullName>
    </submittedName>
</protein>
<dbReference type="Proteomes" id="UP001066276">
    <property type="component" value="Chromosome 3_1"/>
</dbReference>
<evidence type="ECO:0000313" key="1">
    <source>
        <dbReference type="EMBL" id="KAJ1183359.1"/>
    </source>
</evidence>
<name>A0AAV7U4N9_PLEWA</name>
<organism evidence="1 2">
    <name type="scientific">Pleurodeles waltl</name>
    <name type="common">Iberian ribbed newt</name>
    <dbReference type="NCBI Taxonomy" id="8319"/>
    <lineage>
        <taxon>Eukaryota</taxon>
        <taxon>Metazoa</taxon>
        <taxon>Chordata</taxon>
        <taxon>Craniata</taxon>
        <taxon>Vertebrata</taxon>
        <taxon>Euteleostomi</taxon>
        <taxon>Amphibia</taxon>
        <taxon>Batrachia</taxon>
        <taxon>Caudata</taxon>
        <taxon>Salamandroidea</taxon>
        <taxon>Salamandridae</taxon>
        <taxon>Pleurodelinae</taxon>
        <taxon>Pleurodeles</taxon>
    </lineage>
</organism>
<sequence length="63" mass="6732">APDGHVCASMYCSGATCVFPCTALVPRWPRVCFHVPLWSPDGHVCASMYCSGAPMAWCHVCAS</sequence>
<accession>A0AAV7U4N9</accession>
<reference evidence="1" key="1">
    <citation type="journal article" date="2022" name="bioRxiv">
        <title>Sequencing and chromosome-scale assembly of the giantPleurodeles waltlgenome.</title>
        <authorList>
            <person name="Brown T."/>
            <person name="Elewa A."/>
            <person name="Iarovenko S."/>
            <person name="Subramanian E."/>
            <person name="Araus A.J."/>
            <person name="Petzold A."/>
            <person name="Susuki M."/>
            <person name="Suzuki K.-i.T."/>
            <person name="Hayashi T."/>
            <person name="Toyoda A."/>
            <person name="Oliveira C."/>
            <person name="Osipova E."/>
            <person name="Leigh N.D."/>
            <person name="Simon A."/>
            <person name="Yun M.H."/>
        </authorList>
    </citation>
    <scope>NUCLEOTIDE SEQUENCE</scope>
    <source>
        <strain evidence="1">20211129_DDA</strain>
        <tissue evidence="1">Liver</tissue>
    </source>
</reference>
<feature type="non-terminal residue" evidence="1">
    <location>
        <position position="63"/>
    </location>
</feature>
<dbReference type="EMBL" id="JANPWB010000005">
    <property type="protein sequence ID" value="KAJ1183359.1"/>
    <property type="molecule type" value="Genomic_DNA"/>
</dbReference>
<dbReference type="AlphaFoldDB" id="A0AAV7U4N9"/>
<evidence type="ECO:0000313" key="2">
    <source>
        <dbReference type="Proteomes" id="UP001066276"/>
    </source>
</evidence>
<keyword evidence="2" id="KW-1185">Reference proteome</keyword>
<feature type="non-terminal residue" evidence="1">
    <location>
        <position position="1"/>
    </location>
</feature>
<proteinExistence type="predicted"/>
<gene>
    <name evidence="1" type="ORF">NDU88_000181</name>
</gene>